<evidence type="ECO:0000256" key="1">
    <source>
        <dbReference type="ARBA" id="ARBA00004236"/>
    </source>
</evidence>
<keyword evidence="4 6" id="KW-0807">Transducer</keyword>
<feature type="domain" description="Methyl-accepting transducer" evidence="8">
    <location>
        <begin position="208"/>
        <end position="465"/>
    </location>
</feature>
<proteinExistence type="inferred from homology"/>
<dbReference type="PROSITE" id="PS50111">
    <property type="entry name" value="CHEMOTAXIS_TRANSDUC_2"/>
    <property type="match status" value="1"/>
</dbReference>
<dbReference type="EMBL" id="MLQS01000028">
    <property type="protein sequence ID" value="OIJ18689.1"/>
    <property type="molecule type" value="Genomic_DNA"/>
</dbReference>
<comment type="caution">
    <text evidence="10">The sequence shown here is derived from an EMBL/GenBank/DDBJ whole genome shotgun (WGS) entry which is preliminary data.</text>
</comment>
<dbReference type="Pfam" id="PF00672">
    <property type="entry name" value="HAMP"/>
    <property type="match status" value="1"/>
</dbReference>
<feature type="domain" description="HAMP" evidence="9">
    <location>
        <begin position="136"/>
        <end position="189"/>
    </location>
</feature>
<dbReference type="InterPro" id="IPR004089">
    <property type="entry name" value="MCPsignal_dom"/>
</dbReference>
<evidence type="ECO:0000256" key="5">
    <source>
        <dbReference type="ARBA" id="ARBA00029447"/>
    </source>
</evidence>
<sequence>MFSNTKLSTKIYSLVILGAIFISVVGGMGYYYLTKMNEELHIIYTEGVLPIKHLYGLVDIEDNFHIHDKVQGLQNDGIINNDIHNDFNEKVIENLLRVDVIHQESLLHFAQAKKAMLLVIIIGVVSTLIIGRKLSMFIIKPLIKIVNVTNEITKGNLNIDFIKEETKDEVGELSNSISKMIDNLKLLLSQSSISSKHVRLSSDQLSEKINHVVKSSKQISTSIQNTATETNFIIKGNEKSLDDMRNMTNGIKEIENYSKNVKEASENAINEALNGEILIKKAKEQMGLISKVVTTSSNEVQSLSTKTEEIGKITEAIVQLSSQTNLLALNASCEAARAGEAGNEFSVVASEVRKLAEQTDTYAKHITSIVSEIQEGSVKSRRGMEQVTKEVIRGNAIIDKGSDGFNAILNKTQEVSKQIISVTKHLELMYLTSIEVLDNLTSIDTITKEFCYRFQEVASSSEDQMQSLNEVLQFADSLKQMAIELDGEINQFRLK</sequence>
<evidence type="ECO:0000256" key="6">
    <source>
        <dbReference type="PROSITE-ProRule" id="PRU00284"/>
    </source>
</evidence>
<dbReference type="SMART" id="SM00304">
    <property type="entry name" value="HAMP"/>
    <property type="match status" value="1"/>
</dbReference>
<keyword evidence="7" id="KW-0812">Transmembrane</keyword>
<comment type="similarity">
    <text evidence="5">Belongs to the methyl-accepting chemotaxis (MCP) protein family.</text>
</comment>
<dbReference type="Gene3D" id="1.10.287.950">
    <property type="entry name" value="Methyl-accepting chemotaxis protein"/>
    <property type="match status" value="1"/>
</dbReference>
<dbReference type="Pfam" id="PF00015">
    <property type="entry name" value="MCPsignal"/>
    <property type="match status" value="1"/>
</dbReference>
<dbReference type="AlphaFoldDB" id="A0A1S2M1S5"/>
<protein>
    <recommendedName>
        <fullName evidence="12">Methyl-accepting chemotaxis protein</fullName>
    </recommendedName>
</protein>
<dbReference type="RefSeq" id="WP_071390695.1">
    <property type="nucleotide sequence ID" value="NZ_MLQS01000028.1"/>
</dbReference>
<evidence type="ECO:0000313" key="10">
    <source>
        <dbReference type="EMBL" id="OIJ18689.1"/>
    </source>
</evidence>
<gene>
    <name evidence="10" type="ORF">BKP45_15970</name>
</gene>
<organism evidence="10 11">
    <name type="scientific">Anaerobacillus alkalidiazotrophicus</name>
    <dbReference type="NCBI Taxonomy" id="472963"/>
    <lineage>
        <taxon>Bacteria</taxon>
        <taxon>Bacillati</taxon>
        <taxon>Bacillota</taxon>
        <taxon>Bacilli</taxon>
        <taxon>Bacillales</taxon>
        <taxon>Bacillaceae</taxon>
        <taxon>Anaerobacillus</taxon>
    </lineage>
</organism>
<keyword evidence="7" id="KW-1133">Transmembrane helix</keyword>
<comment type="subcellular location">
    <subcellularLocation>
        <location evidence="1">Cell membrane</location>
    </subcellularLocation>
</comment>
<dbReference type="PANTHER" id="PTHR32089">
    <property type="entry name" value="METHYL-ACCEPTING CHEMOTAXIS PROTEIN MCPB"/>
    <property type="match status" value="1"/>
</dbReference>
<evidence type="ECO:0000259" key="9">
    <source>
        <dbReference type="PROSITE" id="PS50885"/>
    </source>
</evidence>
<evidence type="ECO:0000256" key="3">
    <source>
        <dbReference type="ARBA" id="ARBA00023136"/>
    </source>
</evidence>
<evidence type="ECO:0000313" key="11">
    <source>
        <dbReference type="Proteomes" id="UP000180057"/>
    </source>
</evidence>
<dbReference type="SUPFAM" id="SSF58104">
    <property type="entry name" value="Methyl-accepting chemotaxis protein (MCP) signaling domain"/>
    <property type="match status" value="1"/>
</dbReference>
<dbReference type="STRING" id="472963.BKP45_15970"/>
<keyword evidence="11" id="KW-1185">Reference proteome</keyword>
<dbReference type="PROSITE" id="PS50885">
    <property type="entry name" value="HAMP"/>
    <property type="match status" value="1"/>
</dbReference>
<evidence type="ECO:0000256" key="7">
    <source>
        <dbReference type="SAM" id="Phobius"/>
    </source>
</evidence>
<keyword evidence="3 7" id="KW-0472">Membrane</keyword>
<dbReference type="CDD" id="cd06225">
    <property type="entry name" value="HAMP"/>
    <property type="match status" value="1"/>
</dbReference>
<dbReference type="Pfam" id="PF12729">
    <property type="entry name" value="4HB_MCP_1"/>
    <property type="match status" value="1"/>
</dbReference>
<dbReference type="InterPro" id="IPR024478">
    <property type="entry name" value="HlyB_4HB_MCP"/>
</dbReference>
<dbReference type="SMART" id="SM00283">
    <property type="entry name" value="MA"/>
    <property type="match status" value="1"/>
</dbReference>
<dbReference type="GO" id="GO:0005886">
    <property type="term" value="C:plasma membrane"/>
    <property type="evidence" value="ECO:0007669"/>
    <property type="project" value="UniProtKB-SubCell"/>
</dbReference>
<accession>A0A1S2M1S5</accession>
<dbReference type="GO" id="GO:0007165">
    <property type="term" value="P:signal transduction"/>
    <property type="evidence" value="ECO:0007669"/>
    <property type="project" value="UniProtKB-KW"/>
</dbReference>
<name>A0A1S2M1S5_9BACI</name>
<dbReference type="Gene3D" id="1.10.8.500">
    <property type="entry name" value="HAMP domain in histidine kinase"/>
    <property type="match status" value="1"/>
</dbReference>
<dbReference type="PANTHER" id="PTHR32089:SF112">
    <property type="entry name" value="LYSOZYME-LIKE PROTEIN-RELATED"/>
    <property type="match status" value="1"/>
</dbReference>
<feature type="transmembrane region" description="Helical" evidence="7">
    <location>
        <begin position="12"/>
        <end position="33"/>
    </location>
</feature>
<evidence type="ECO:0000259" key="8">
    <source>
        <dbReference type="PROSITE" id="PS50111"/>
    </source>
</evidence>
<keyword evidence="2" id="KW-1003">Cell membrane</keyword>
<evidence type="ECO:0008006" key="12">
    <source>
        <dbReference type="Google" id="ProtNLM"/>
    </source>
</evidence>
<reference evidence="10 11" key="1">
    <citation type="submission" date="2016-10" db="EMBL/GenBank/DDBJ databases">
        <title>Draft genome sequences of four alkaliphilic bacteria belonging to the Anaerobacillus genus.</title>
        <authorList>
            <person name="Bassil N.M."/>
            <person name="Lloyd J.R."/>
        </authorList>
    </citation>
    <scope>NUCLEOTIDE SEQUENCE [LARGE SCALE GENOMIC DNA]</scope>
    <source>
        <strain evidence="10 11">DSM 22531</strain>
    </source>
</reference>
<feature type="transmembrane region" description="Helical" evidence="7">
    <location>
        <begin position="115"/>
        <end position="134"/>
    </location>
</feature>
<evidence type="ECO:0000256" key="2">
    <source>
        <dbReference type="ARBA" id="ARBA00022475"/>
    </source>
</evidence>
<evidence type="ECO:0000256" key="4">
    <source>
        <dbReference type="ARBA" id="ARBA00023224"/>
    </source>
</evidence>
<dbReference type="Proteomes" id="UP000180057">
    <property type="component" value="Unassembled WGS sequence"/>
</dbReference>
<dbReference type="InterPro" id="IPR003660">
    <property type="entry name" value="HAMP_dom"/>
</dbReference>
<dbReference type="OrthoDB" id="9804712at2"/>